<dbReference type="Gene3D" id="1.20.140.150">
    <property type="match status" value="1"/>
</dbReference>
<dbReference type="Proteomes" id="UP001652625">
    <property type="component" value="Chromosome 03"/>
</dbReference>
<organism evidence="6 7">
    <name type="scientific">Hydra vulgaris</name>
    <name type="common">Hydra</name>
    <name type="synonym">Hydra attenuata</name>
    <dbReference type="NCBI Taxonomy" id="6087"/>
    <lineage>
        <taxon>Eukaryota</taxon>
        <taxon>Metazoa</taxon>
        <taxon>Cnidaria</taxon>
        <taxon>Hydrozoa</taxon>
        <taxon>Hydroidolina</taxon>
        <taxon>Anthoathecata</taxon>
        <taxon>Aplanulata</taxon>
        <taxon>Hydridae</taxon>
        <taxon>Hydra</taxon>
    </lineage>
</organism>
<gene>
    <name evidence="7" type="primary">cldnl3</name>
</gene>
<evidence type="ECO:0000256" key="4">
    <source>
        <dbReference type="ARBA" id="ARBA00023136"/>
    </source>
</evidence>
<dbReference type="Pfam" id="PF00822">
    <property type="entry name" value="PMP22_Claudin"/>
    <property type="match status" value="1"/>
</dbReference>
<feature type="transmembrane region" description="Helical" evidence="5">
    <location>
        <begin position="79"/>
        <end position="101"/>
    </location>
</feature>
<evidence type="ECO:0000313" key="7">
    <source>
        <dbReference type="RefSeq" id="XP_065648430.1"/>
    </source>
</evidence>
<evidence type="ECO:0000256" key="3">
    <source>
        <dbReference type="ARBA" id="ARBA00022989"/>
    </source>
</evidence>
<accession>A0ABM4BHE6</accession>
<dbReference type="PANTHER" id="PTHR10671">
    <property type="entry name" value="EPITHELIAL MEMBRANE PROTEIN-RELATED"/>
    <property type="match status" value="1"/>
</dbReference>
<sequence length="179" mass="20340">MRNRPWVNVYVRPISYIFLFLTLAVTFIAFCTPYWYSEKQENGERYFGVWTICMDASIKNCTFLPNHSRSANSDSRLTAIRALFSMSIMHLVGAIGYPPFFKQMSNGILNIGFMALLSLVSGLFSLASMVIMTYEISCYKFLSYGYSYFLGWIGTSLSFVAASLVYVASKDNSYSEIAY</sequence>
<feature type="transmembrane region" description="Helical" evidence="5">
    <location>
        <begin position="107"/>
        <end position="134"/>
    </location>
</feature>
<keyword evidence="4 5" id="KW-0472">Membrane</keyword>
<dbReference type="GeneID" id="100201464"/>
<reference evidence="7" key="1">
    <citation type="submission" date="2025-08" db="UniProtKB">
        <authorList>
            <consortium name="RefSeq"/>
        </authorList>
    </citation>
    <scope>IDENTIFICATION</scope>
</reference>
<dbReference type="RefSeq" id="XP_065648430.1">
    <property type="nucleotide sequence ID" value="XM_065792358.1"/>
</dbReference>
<keyword evidence="6" id="KW-1185">Reference proteome</keyword>
<comment type="subcellular location">
    <subcellularLocation>
        <location evidence="1">Membrane</location>
        <topology evidence="1">Multi-pass membrane protein</topology>
    </subcellularLocation>
</comment>
<dbReference type="InterPro" id="IPR004031">
    <property type="entry name" value="PMP22/EMP/MP20/Claudin"/>
</dbReference>
<proteinExistence type="predicted"/>
<keyword evidence="3 5" id="KW-1133">Transmembrane helix</keyword>
<feature type="transmembrane region" description="Helical" evidence="5">
    <location>
        <begin position="14"/>
        <end position="36"/>
    </location>
</feature>
<feature type="transmembrane region" description="Helical" evidence="5">
    <location>
        <begin position="146"/>
        <end position="169"/>
    </location>
</feature>
<evidence type="ECO:0000256" key="2">
    <source>
        <dbReference type="ARBA" id="ARBA00022692"/>
    </source>
</evidence>
<dbReference type="PANTHER" id="PTHR10671:SF108">
    <property type="entry name" value="CLAUDIN FAMILY PROTEIN-RELATED"/>
    <property type="match status" value="1"/>
</dbReference>
<evidence type="ECO:0000256" key="5">
    <source>
        <dbReference type="SAM" id="Phobius"/>
    </source>
</evidence>
<evidence type="ECO:0000256" key="1">
    <source>
        <dbReference type="ARBA" id="ARBA00004141"/>
    </source>
</evidence>
<name>A0ABM4BHE6_HYDVU</name>
<keyword evidence="2 5" id="KW-0812">Transmembrane</keyword>
<evidence type="ECO:0000313" key="6">
    <source>
        <dbReference type="Proteomes" id="UP001652625"/>
    </source>
</evidence>
<protein>
    <submittedName>
        <fullName evidence="7">Uncharacterized protein cldnl3</fullName>
    </submittedName>
</protein>
<dbReference type="InterPro" id="IPR050579">
    <property type="entry name" value="PMP-22/EMP/MP20-like"/>
</dbReference>